<keyword evidence="3 12" id="KW-1134">Transmembrane beta strand</keyword>
<comment type="caution">
    <text evidence="17">The sequence shown here is derived from an EMBL/GenBank/DDBJ whole genome shotgun (WGS) entry which is preliminary data.</text>
</comment>
<evidence type="ECO:0000256" key="6">
    <source>
        <dbReference type="ARBA" id="ARBA00022729"/>
    </source>
</evidence>
<feature type="chain" id="PRO_5026738658" evidence="14">
    <location>
        <begin position="31"/>
        <end position="697"/>
    </location>
</feature>
<evidence type="ECO:0000256" key="7">
    <source>
        <dbReference type="ARBA" id="ARBA00023004"/>
    </source>
</evidence>
<protein>
    <submittedName>
        <fullName evidence="17">TonB-dependent receptor</fullName>
    </submittedName>
</protein>
<dbReference type="PANTHER" id="PTHR32552:SF68">
    <property type="entry name" value="FERRICHROME OUTER MEMBRANE TRANSPORTER_PHAGE RECEPTOR"/>
    <property type="match status" value="1"/>
</dbReference>
<dbReference type="Pfam" id="PF07715">
    <property type="entry name" value="Plug"/>
    <property type="match status" value="1"/>
</dbReference>
<dbReference type="EMBL" id="JAAAWO010000004">
    <property type="protein sequence ID" value="NDW15305.1"/>
    <property type="molecule type" value="Genomic_DNA"/>
</dbReference>
<keyword evidence="10 12" id="KW-0472">Membrane</keyword>
<dbReference type="Gene3D" id="2.40.170.20">
    <property type="entry name" value="TonB-dependent receptor, beta-barrel domain"/>
    <property type="match status" value="1"/>
</dbReference>
<comment type="similarity">
    <text evidence="12 13">Belongs to the TonB-dependent receptor family.</text>
</comment>
<dbReference type="Proteomes" id="UP000471381">
    <property type="component" value="Unassembled WGS sequence"/>
</dbReference>
<evidence type="ECO:0000313" key="18">
    <source>
        <dbReference type="Proteomes" id="UP000471381"/>
    </source>
</evidence>
<evidence type="ECO:0000256" key="13">
    <source>
        <dbReference type="RuleBase" id="RU003357"/>
    </source>
</evidence>
<feature type="signal peptide" evidence="14">
    <location>
        <begin position="1"/>
        <end position="30"/>
    </location>
</feature>
<feature type="domain" description="TonB-dependent receptor plug" evidence="16">
    <location>
        <begin position="53"/>
        <end position="162"/>
    </location>
</feature>
<evidence type="ECO:0000256" key="5">
    <source>
        <dbReference type="ARBA" id="ARBA00022692"/>
    </source>
</evidence>
<evidence type="ECO:0000256" key="12">
    <source>
        <dbReference type="PROSITE-ProRule" id="PRU01360"/>
    </source>
</evidence>
<dbReference type="InterPro" id="IPR039426">
    <property type="entry name" value="TonB-dep_rcpt-like"/>
</dbReference>
<keyword evidence="4" id="KW-0410">Iron transport</keyword>
<evidence type="ECO:0000259" key="15">
    <source>
        <dbReference type="Pfam" id="PF00593"/>
    </source>
</evidence>
<keyword evidence="11 12" id="KW-0998">Cell outer membrane</keyword>
<reference evidence="17 18" key="1">
    <citation type="submission" date="2020-01" db="EMBL/GenBank/DDBJ databases">
        <title>Genomes of bacteria type strains.</title>
        <authorList>
            <person name="Chen J."/>
            <person name="Zhu S."/>
            <person name="Yang J."/>
        </authorList>
    </citation>
    <scope>NUCLEOTIDE SEQUENCE [LARGE SCALE GENOMIC DNA]</scope>
    <source>
        <strain evidence="17 18">LMG 24078</strain>
    </source>
</reference>
<keyword evidence="8" id="KW-0406">Ion transport</keyword>
<dbReference type="AlphaFoldDB" id="A0A6N9TGW2"/>
<comment type="subcellular location">
    <subcellularLocation>
        <location evidence="1 12">Cell outer membrane</location>
        <topology evidence="1 12">Multi-pass membrane protein</topology>
    </subcellularLocation>
</comment>
<evidence type="ECO:0000256" key="10">
    <source>
        <dbReference type="ARBA" id="ARBA00023136"/>
    </source>
</evidence>
<evidence type="ECO:0000256" key="1">
    <source>
        <dbReference type="ARBA" id="ARBA00004571"/>
    </source>
</evidence>
<evidence type="ECO:0000256" key="14">
    <source>
        <dbReference type="SAM" id="SignalP"/>
    </source>
</evidence>
<evidence type="ECO:0000313" key="17">
    <source>
        <dbReference type="EMBL" id="NDW15305.1"/>
    </source>
</evidence>
<keyword evidence="7" id="KW-0408">Iron</keyword>
<keyword evidence="9 13" id="KW-0798">TonB box</keyword>
<dbReference type="PANTHER" id="PTHR32552">
    <property type="entry name" value="FERRICHROME IRON RECEPTOR-RELATED"/>
    <property type="match status" value="1"/>
</dbReference>
<evidence type="ECO:0000256" key="11">
    <source>
        <dbReference type="ARBA" id="ARBA00023237"/>
    </source>
</evidence>
<evidence type="ECO:0000256" key="8">
    <source>
        <dbReference type="ARBA" id="ARBA00023065"/>
    </source>
</evidence>
<name>A0A6N9TGW2_9ALTE</name>
<keyword evidence="17" id="KW-0675">Receptor</keyword>
<dbReference type="PROSITE" id="PS52016">
    <property type="entry name" value="TONB_DEPENDENT_REC_3"/>
    <property type="match status" value="1"/>
</dbReference>
<proteinExistence type="inferred from homology"/>
<keyword evidence="5 12" id="KW-0812">Transmembrane</keyword>
<dbReference type="InterPro" id="IPR000531">
    <property type="entry name" value="Beta-barrel_TonB"/>
</dbReference>
<keyword evidence="6 14" id="KW-0732">Signal</keyword>
<dbReference type="SUPFAM" id="SSF56935">
    <property type="entry name" value="Porins"/>
    <property type="match status" value="1"/>
</dbReference>
<evidence type="ECO:0000256" key="4">
    <source>
        <dbReference type="ARBA" id="ARBA00022496"/>
    </source>
</evidence>
<dbReference type="GO" id="GO:0015344">
    <property type="term" value="F:siderophore uptake transmembrane transporter activity"/>
    <property type="evidence" value="ECO:0007669"/>
    <property type="project" value="TreeGrafter"/>
</dbReference>
<accession>A0A6N9TGW2</accession>
<keyword evidence="2 12" id="KW-0813">Transport</keyword>
<dbReference type="GO" id="GO:0009279">
    <property type="term" value="C:cell outer membrane"/>
    <property type="evidence" value="ECO:0007669"/>
    <property type="project" value="UniProtKB-SubCell"/>
</dbReference>
<dbReference type="RefSeq" id="WP_163105904.1">
    <property type="nucleotide sequence ID" value="NZ_JAAAWO010000004.1"/>
</dbReference>
<gene>
    <name evidence="17" type="ORF">GTQ48_07220</name>
</gene>
<keyword evidence="18" id="KW-1185">Reference proteome</keyword>
<sequence length="697" mass="77148">MTFKPLFSLSYITLSLTTLSLTAGLSTVSAAENSDNIERIETTSSRIVGNENNVGYIVSSITEDTLDLLSFQHIQESLNYIAGAGVQRGNGQEYLPALRSPVLTGAGACGGILAAEDGIPLRAAGFCNINELFEAHGEMAQRIDVIKGPASALYGSNAIHGVINVVTPDTTRGGGLLGVDYGSYGFHRVKLRQGKDFGDSGIGINASITRDTGYRNDEGVDQEKVNIRHRADFDNVSITSGVTYTNLDQETAGYITGFESYKDKQVARSNPNPEAFRQAKSLRIWSKVDWLFDNNSALSITPYVRDQSMDFRMHFLPGKPLEQNAQEGVGVLTQYNYIMSPSLNIDVGLDAEYTQGELIQSQDSETVGSAFLVETVPQGKHYDYDVDATMVAPFFAVNLQQGAWDISIGGRFESMRYDYTNNMNVGRLSEDGSECGFGGCRYSRPESGKNDFDNFSPKLSMQYALSDTTRFYGGIAKGYRAPQATELYRLQRAQQVTDLDAVDATNIEVGIRGELADGSYVLSLYSLEKDNVIYRDSDFFNVSNGETWHRGVELTFNYAINSRLSIDFAGSYSAHTYEHDQLSGEVNIKGNDMDTAPDWLTNTRLQYSLTDAIETQLEWQHVASYFTDPENANEYEGHNLFHARASYAVSDNMTLYARINNLLDETYAERADFTSFTGARYFPGRPRNFMLSATFTM</sequence>
<evidence type="ECO:0000256" key="2">
    <source>
        <dbReference type="ARBA" id="ARBA00022448"/>
    </source>
</evidence>
<dbReference type="Gene3D" id="2.170.130.10">
    <property type="entry name" value="TonB-dependent receptor, plug domain"/>
    <property type="match status" value="1"/>
</dbReference>
<dbReference type="Pfam" id="PF00593">
    <property type="entry name" value="TonB_dep_Rec_b-barrel"/>
    <property type="match status" value="1"/>
</dbReference>
<dbReference type="InterPro" id="IPR036942">
    <property type="entry name" value="Beta-barrel_TonB_sf"/>
</dbReference>
<dbReference type="InterPro" id="IPR037066">
    <property type="entry name" value="Plug_dom_sf"/>
</dbReference>
<feature type="domain" description="TonB-dependent receptor-like beta-barrel" evidence="15">
    <location>
        <begin position="184"/>
        <end position="662"/>
    </location>
</feature>
<evidence type="ECO:0000256" key="3">
    <source>
        <dbReference type="ARBA" id="ARBA00022452"/>
    </source>
</evidence>
<evidence type="ECO:0000259" key="16">
    <source>
        <dbReference type="Pfam" id="PF07715"/>
    </source>
</evidence>
<dbReference type="InterPro" id="IPR012910">
    <property type="entry name" value="Plug_dom"/>
</dbReference>
<evidence type="ECO:0000256" key="9">
    <source>
        <dbReference type="ARBA" id="ARBA00023077"/>
    </source>
</evidence>
<organism evidence="17 18">
    <name type="scientific">Alteromonas genovensis</name>
    <dbReference type="NCBI Taxonomy" id="471225"/>
    <lineage>
        <taxon>Bacteria</taxon>
        <taxon>Pseudomonadati</taxon>
        <taxon>Pseudomonadota</taxon>
        <taxon>Gammaproteobacteria</taxon>
        <taxon>Alteromonadales</taxon>
        <taxon>Alteromonadaceae</taxon>
        <taxon>Alteromonas/Salinimonas group</taxon>
        <taxon>Alteromonas</taxon>
    </lineage>
</organism>